<dbReference type="RefSeq" id="WP_017023404.1">
    <property type="nucleotide sequence ID" value="NZ_AJYJ02000144.1"/>
</dbReference>
<dbReference type="EMBL" id="AJYJ02000144">
    <property type="protein sequence ID" value="OEF09463.1"/>
    <property type="molecule type" value="Genomic_DNA"/>
</dbReference>
<dbReference type="InterPro" id="IPR012433">
    <property type="entry name" value="Imm11"/>
</dbReference>
<comment type="caution">
    <text evidence="2">The sequence shown here is derived from an EMBL/GenBank/DDBJ whole genome shotgun (WGS) entry which is preliminary data.</text>
</comment>
<evidence type="ECO:0000259" key="1">
    <source>
        <dbReference type="Pfam" id="PF07791"/>
    </source>
</evidence>
<dbReference type="Proteomes" id="UP000095059">
    <property type="component" value="Unassembled WGS sequence"/>
</dbReference>
<accession>A0ABX3ANZ0</accession>
<reference evidence="2 3" key="1">
    <citation type="journal article" date="2012" name="Science">
        <title>Ecological populations of bacteria act as socially cohesive units of antibiotic production and resistance.</title>
        <authorList>
            <person name="Cordero O.X."/>
            <person name="Wildschutte H."/>
            <person name="Kirkup B."/>
            <person name="Proehl S."/>
            <person name="Ngo L."/>
            <person name="Hussain F."/>
            <person name="Le Roux F."/>
            <person name="Mincer T."/>
            <person name="Polz M.F."/>
        </authorList>
    </citation>
    <scope>NUCLEOTIDE SEQUENCE [LARGE SCALE GENOMIC DNA]</scope>
    <source>
        <strain evidence="2 3">5S-186</strain>
    </source>
</reference>
<gene>
    <name evidence="2" type="ORF">A1Q5_14670</name>
</gene>
<name>A0ABX3ANZ0_ALILO</name>
<proteinExistence type="predicted"/>
<dbReference type="Pfam" id="PF07791">
    <property type="entry name" value="Imm11"/>
    <property type="match status" value="1"/>
</dbReference>
<feature type="domain" description="Immunity MXAN-0049 protein" evidence="1">
    <location>
        <begin position="72"/>
        <end position="177"/>
    </location>
</feature>
<organism evidence="2 3">
    <name type="scientific">Aliivibrio logei 5S-186</name>
    <dbReference type="NCBI Taxonomy" id="626086"/>
    <lineage>
        <taxon>Bacteria</taxon>
        <taxon>Pseudomonadati</taxon>
        <taxon>Pseudomonadota</taxon>
        <taxon>Gammaproteobacteria</taxon>
        <taxon>Vibrionales</taxon>
        <taxon>Vibrionaceae</taxon>
        <taxon>Aliivibrio</taxon>
    </lineage>
</organism>
<keyword evidence="3" id="KW-1185">Reference proteome</keyword>
<evidence type="ECO:0000313" key="2">
    <source>
        <dbReference type="EMBL" id="OEF09463.1"/>
    </source>
</evidence>
<sequence>MNKYNEEYYIVFDNYNDETLYLSPLQKTFDRNYTYTKAVMGQDPFFFENAYKDKDLKNNIKRPIKNAHLNLNFPIISDSIKDDIENLKIDNLQLYPTVIIDDDNNYHDSFWFFNLHKKTDCLDYEKCTIKRYEPENKRHKIKKYCLSIEKMELIPKEQRLVFIPEKASGAPVFLHQKIVDVFDKHKVDTLKFIKVSEWEMGKQF</sequence>
<evidence type="ECO:0000313" key="3">
    <source>
        <dbReference type="Proteomes" id="UP000095059"/>
    </source>
</evidence>
<protein>
    <recommendedName>
        <fullName evidence="1">Immunity MXAN-0049 protein domain-containing protein</fullName>
    </recommendedName>
</protein>